<evidence type="ECO:0000313" key="2">
    <source>
        <dbReference type="Proteomes" id="UP001164439"/>
    </source>
</evidence>
<sequence>MYGYELLPGQGLILPRGAGRLLFGMSEREARWTVSTLADVRETWVCGAAWSFWAAHEGVELLVCGAPDRERRLDWLKLDRLGSGAAPVGWADVDLFGHEQDEVERALAGVDRAGVALTRSSGAYLRAVTLTAAPGQGR</sequence>
<dbReference type="Proteomes" id="UP001164439">
    <property type="component" value="Chromosome"/>
</dbReference>
<keyword evidence="2" id="KW-1185">Reference proteome</keyword>
<reference evidence="1" key="1">
    <citation type="submission" date="2022-12" db="EMBL/GenBank/DDBJ databases">
        <authorList>
            <person name="Ruckert C."/>
            <person name="Busche T."/>
            <person name="Kalinowski J."/>
            <person name="Wittmann C."/>
        </authorList>
    </citation>
    <scope>NUCLEOTIDE SEQUENCE</scope>
    <source>
        <strain evidence="1">DSM 40467</strain>
    </source>
</reference>
<protein>
    <submittedName>
        <fullName evidence="1">Uncharacterized protein</fullName>
    </submittedName>
</protein>
<organism evidence="1 2">
    <name type="scientific">Streptomyces cinnabarinus</name>
    <dbReference type="NCBI Taxonomy" id="67287"/>
    <lineage>
        <taxon>Bacteria</taxon>
        <taxon>Bacillati</taxon>
        <taxon>Actinomycetota</taxon>
        <taxon>Actinomycetes</taxon>
        <taxon>Kitasatosporales</taxon>
        <taxon>Streptomycetaceae</taxon>
        <taxon>Streptomyces</taxon>
    </lineage>
</organism>
<name>A0ABY7KJS7_9ACTN</name>
<gene>
    <name evidence="1" type="ORF">STRCI_005697</name>
</gene>
<accession>A0ABY7KJS7</accession>
<proteinExistence type="predicted"/>
<dbReference type="EMBL" id="CP114413">
    <property type="protein sequence ID" value="WAZ24293.1"/>
    <property type="molecule type" value="Genomic_DNA"/>
</dbReference>
<dbReference type="RefSeq" id="WP_269661818.1">
    <property type="nucleotide sequence ID" value="NZ_CP114413.1"/>
</dbReference>
<evidence type="ECO:0000313" key="1">
    <source>
        <dbReference type="EMBL" id="WAZ24293.1"/>
    </source>
</evidence>